<gene>
    <name evidence="1" type="ORF">PSON_ATCC_30995.1.T0780213</name>
</gene>
<sequence>MKYYFYFQTNLEINLNGNLTNSQFKFQKQCILIFLFKVIENNVNSNLQDYEIKMTLYHIMLLIQEEMIRYNHINFQISQLYFDNQDQIFKSNITSAYKQSIYQKFQNFKIYYGIQPETNHFQQGTKTLTFLVELLLIIEEKLVEI</sequence>
<dbReference type="EMBL" id="CAJJDN010000078">
    <property type="protein sequence ID" value="CAD8102814.1"/>
    <property type="molecule type" value="Genomic_DNA"/>
</dbReference>
<organism evidence="1 2">
    <name type="scientific">Paramecium sonneborni</name>
    <dbReference type="NCBI Taxonomy" id="65129"/>
    <lineage>
        <taxon>Eukaryota</taxon>
        <taxon>Sar</taxon>
        <taxon>Alveolata</taxon>
        <taxon>Ciliophora</taxon>
        <taxon>Intramacronucleata</taxon>
        <taxon>Oligohymenophorea</taxon>
        <taxon>Peniculida</taxon>
        <taxon>Parameciidae</taxon>
        <taxon>Paramecium</taxon>
    </lineage>
</organism>
<dbReference type="AlphaFoldDB" id="A0A8S1PIF9"/>
<protein>
    <submittedName>
        <fullName evidence="1">Uncharacterized protein</fullName>
    </submittedName>
</protein>
<proteinExistence type="predicted"/>
<evidence type="ECO:0000313" key="2">
    <source>
        <dbReference type="Proteomes" id="UP000692954"/>
    </source>
</evidence>
<accession>A0A8S1PIF9</accession>
<reference evidence="1" key="1">
    <citation type="submission" date="2021-01" db="EMBL/GenBank/DDBJ databases">
        <authorList>
            <consortium name="Genoscope - CEA"/>
            <person name="William W."/>
        </authorList>
    </citation>
    <scope>NUCLEOTIDE SEQUENCE</scope>
</reference>
<comment type="caution">
    <text evidence="1">The sequence shown here is derived from an EMBL/GenBank/DDBJ whole genome shotgun (WGS) entry which is preliminary data.</text>
</comment>
<keyword evidence="2" id="KW-1185">Reference proteome</keyword>
<dbReference type="Proteomes" id="UP000692954">
    <property type="component" value="Unassembled WGS sequence"/>
</dbReference>
<name>A0A8S1PIF9_9CILI</name>
<evidence type="ECO:0000313" key="1">
    <source>
        <dbReference type="EMBL" id="CAD8102814.1"/>
    </source>
</evidence>